<sequence>MATNISDLEITAPFSSSSPPSSWDVFLSFCGQDTRANFISHLYKALFEAEFLTFRDDPALEKGEEISPGLLGAIRDSNMFVVVISENYARSSWCLKELVQILTCKTRDYQVVPVFYYVEPSHLRHQEGCVGEALKDHKDRYSDDMIDKWRSALAQIAELSGYHLKKHANENESETIQQIVENVTRQVSKRALHLENDLLGIDSAIEEIYQKLKMELNHVRALGICGMGGIGKTTIAKAFYNKYYNMFDISCFIDKVKQYSQAGSPLLPLLNQVLIGLLRRKNYKVTDIESGFGQLKQILCYKKALIVLDDLDQLSYSEFLVPLCNFFSAGSRIIVTTRDANLVNQIRIDIPEVDTYMVKTLGKDDSLELFSYHAFRTPRPPVHLKVLSESFVTYAGGLPLALKVLGSSLRGRNQDESFWKAKLEKVKEIPEEGILEILQLSYDELGSDTEKAMFLDIAFFFVGKFEYEAVEIFKSCHFHPEVGIPILVERSLLTVDEDNQFQMHDLIQEMGRRLAKNTHLFLQGNAWEGLQNQKVIKTYILCCKLVISSNLIS</sequence>
<dbReference type="GO" id="GO:0006952">
    <property type="term" value="P:defense response"/>
    <property type="evidence" value="ECO:0007669"/>
    <property type="project" value="UniProtKB-KW"/>
</dbReference>
<dbReference type="InterPro" id="IPR036390">
    <property type="entry name" value="WH_DNA-bd_sf"/>
</dbReference>
<keyword evidence="7" id="KW-1185">Reference proteome</keyword>
<gene>
    <name evidence="6" type="ORF">DCAR_0101436</name>
</gene>
<dbReference type="Gene3D" id="3.40.50.300">
    <property type="entry name" value="P-loop containing nucleotide triphosphate hydrolases"/>
    <property type="match status" value="1"/>
</dbReference>
<reference evidence="6" key="1">
    <citation type="journal article" date="2016" name="Nat. Genet.">
        <title>A high-quality carrot genome assembly provides new insights into carotenoid accumulation and asterid genome evolution.</title>
        <authorList>
            <person name="Iorizzo M."/>
            <person name="Ellison S."/>
            <person name="Senalik D."/>
            <person name="Zeng P."/>
            <person name="Satapoomin P."/>
            <person name="Huang J."/>
            <person name="Bowman M."/>
            <person name="Iovene M."/>
            <person name="Sanseverino W."/>
            <person name="Cavagnaro P."/>
            <person name="Yildiz M."/>
            <person name="Macko-Podgorni A."/>
            <person name="Moranska E."/>
            <person name="Grzebelus E."/>
            <person name="Grzebelus D."/>
            <person name="Ashrafi H."/>
            <person name="Zheng Z."/>
            <person name="Cheng S."/>
            <person name="Spooner D."/>
            <person name="Van Deynze A."/>
            <person name="Simon P."/>
        </authorList>
    </citation>
    <scope>NUCLEOTIDE SEQUENCE</scope>
    <source>
        <tissue evidence="6">Leaf</tissue>
    </source>
</reference>
<dbReference type="Pfam" id="PF23282">
    <property type="entry name" value="WHD_ROQ1"/>
    <property type="match status" value="1"/>
</dbReference>
<dbReference type="SUPFAM" id="SSF52200">
    <property type="entry name" value="Toll/Interleukin receptor TIR domain"/>
    <property type="match status" value="1"/>
</dbReference>
<organism evidence="6 7">
    <name type="scientific">Daucus carota subsp. sativus</name>
    <name type="common">Carrot</name>
    <dbReference type="NCBI Taxonomy" id="79200"/>
    <lineage>
        <taxon>Eukaryota</taxon>
        <taxon>Viridiplantae</taxon>
        <taxon>Streptophyta</taxon>
        <taxon>Embryophyta</taxon>
        <taxon>Tracheophyta</taxon>
        <taxon>Spermatophyta</taxon>
        <taxon>Magnoliopsida</taxon>
        <taxon>eudicotyledons</taxon>
        <taxon>Gunneridae</taxon>
        <taxon>Pentapetalae</taxon>
        <taxon>asterids</taxon>
        <taxon>campanulids</taxon>
        <taxon>Apiales</taxon>
        <taxon>Apiaceae</taxon>
        <taxon>Apioideae</taxon>
        <taxon>Scandiceae</taxon>
        <taxon>Daucinae</taxon>
        <taxon>Daucus</taxon>
        <taxon>Daucus sect. Daucus</taxon>
    </lineage>
</organism>
<name>A0AAF1AGS3_DAUCS</name>
<evidence type="ECO:0000256" key="3">
    <source>
        <dbReference type="ARBA" id="ARBA00022821"/>
    </source>
</evidence>
<dbReference type="InterPro" id="IPR000157">
    <property type="entry name" value="TIR_dom"/>
</dbReference>
<dbReference type="PANTHER" id="PTHR11017:SF385">
    <property type="entry name" value="DISEASE RESISTANCE PROTEIN (TIR-NBS-LRR CLASS)-RELATED"/>
    <property type="match status" value="1"/>
</dbReference>
<keyword evidence="2" id="KW-0677">Repeat</keyword>
<keyword evidence="4" id="KW-0520">NAD</keyword>
<accession>A0AAF1AGS3</accession>
<dbReference type="SUPFAM" id="SSF46785">
    <property type="entry name" value="Winged helix' DNA-binding domain"/>
    <property type="match status" value="1"/>
</dbReference>
<dbReference type="SUPFAM" id="SSF52540">
    <property type="entry name" value="P-loop containing nucleoside triphosphate hydrolases"/>
    <property type="match status" value="1"/>
</dbReference>
<dbReference type="PROSITE" id="PS50104">
    <property type="entry name" value="TIR"/>
    <property type="match status" value="1"/>
</dbReference>
<evidence type="ECO:0000256" key="1">
    <source>
        <dbReference type="ARBA" id="ARBA00022614"/>
    </source>
</evidence>
<dbReference type="Gene3D" id="3.40.50.10140">
    <property type="entry name" value="Toll/interleukin-1 receptor homology (TIR) domain"/>
    <property type="match status" value="1"/>
</dbReference>
<dbReference type="PRINTS" id="PR00364">
    <property type="entry name" value="DISEASERSIST"/>
</dbReference>
<dbReference type="InterPro" id="IPR044974">
    <property type="entry name" value="Disease_R_plants"/>
</dbReference>
<dbReference type="SMART" id="SM00255">
    <property type="entry name" value="TIR"/>
    <property type="match status" value="1"/>
</dbReference>
<keyword evidence="3" id="KW-0611">Plant defense</keyword>
<dbReference type="AlphaFoldDB" id="A0AAF1AGS3"/>
<dbReference type="InterPro" id="IPR035897">
    <property type="entry name" value="Toll_tir_struct_dom_sf"/>
</dbReference>
<dbReference type="Pfam" id="PF01582">
    <property type="entry name" value="TIR"/>
    <property type="match status" value="1"/>
</dbReference>
<proteinExistence type="predicted"/>
<dbReference type="Proteomes" id="UP000077755">
    <property type="component" value="Chromosome 1"/>
</dbReference>
<evidence type="ECO:0000259" key="5">
    <source>
        <dbReference type="PROSITE" id="PS50104"/>
    </source>
</evidence>
<dbReference type="InterPro" id="IPR042197">
    <property type="entry name" value="Apaf_helical"/>
</dbReference>
<dbReference type="InterPro" id="IPR027417">
    <property type="entry name" value="P-loop_NTPase"/>
</dbReference>
<dbReference type="EMBL" id="CP093343">
    <property type="protein sequence ID" value="WOG82273.1"/>
    <property type="molecule type" value="Genomic_DNA"/>
</dbReference>
<dbReference type="InterPro" id="IPR002182">
    <property type="entry name" value="NB-ARC"/>
</dbReference>
<dbReference type="Gene3D" id="1.10.8.430">
    <property type="entry name" value="Helical domain of apoptotic protease-activating factors"/>
    <property type="match status" value="1"/>
</dbReference>
<dbReference type="InterPro" id="IPR058192">
    <property type="entry name" value="WHD_ROQ1-like"/>
</dbReference>
<dbReference type="FunFam" id="3.40.50.10140:FF:000007">
    <property type="entry name" value="Disease resistance protein (TIR-NBS-LRR class)"/>
    <property type="match status" value="1"/>
</dbReference>
<keyword evidence="1" id="KW-0433">Leucine-rich repeat</keyword>
<feature type="domain" description="TIR" evidence="5">
    <location>
        <begin position="21"/>
        <end position="187"/>
    </location>
</feature>
<dbReference type="PANTHER" id="PTHR11017">
    <property type="entry name" value="LEUCINE-RICH REPEAT-CONTAINING PROTEIN"/>
    <property type="match status" value="1"/>
</dbReference>
<evidence type="ECO:0000256" key="2">
    <source>
        <dbReference type="ARBA" id="ARBA00022737"/>
    </source>
</evidence>
<evidence type="ECO:0000313" key="7">
    <source>
        <dbReference type="Proteomes" id="UP000077755"/>
    </source>
</evidence>
<dbReference type="GO" id="GO:0007165">
    <property type="term" value="P:signal transduction"/>
    <property type="evidence" value="ECO:0007669"/>
    <property type="project" value="InterPro"/>
</dbReference>
<evidence type="ECO:0000256" key="4">
    <source>
        <dbReference type="ARBA" id="ARBA00023027"/>
    </source>
</evidence>
<protein>
    <recommendedName>
        <fullName evidence="5">TIR domain-containing protein</fullName>
    </recommendedName>
</protein>
<evidence type="ECO:0000313" key="6">
    <source>
        <dbReference type="EMBL" id="WOG82273.1"/>
    </source>
</evidence>
<dbReference type="Pfam" id="PF00931">
    <property type="entry name" value="NB-ARC"/>
    <property type="match status" value="1"/>
</dbReference>
<dbReference type="GO" id="GO:0043531">
    <property type="term" value="F:ADP binding"/>
    <property type="evidence" value="ECO:0007669"/>
    <property type="project" value="InterPro"/>
</dbReference>
<reference evidence="6" key="2">
    <citation type="submission" date="2022-03" db="EMBL/GenBank/DDBJ databases">
        <title>Draft title - Genomic analysis of global carrot germplasm unveils the trajectory of domestication and the origin of high carotenoid orange carrot.</title>
        <authorList>
            <person name="Iorizzo M."/>
            <person name="Ellison S."/>
            <person name="Senalik D."/>
            <person name="Macko-Podgorni A."/>
            <person name="Grzebelus D."/>
            <person name="Bostan H."/>
            <person name="Rolling W."/>
            <person name="Curaba J."/>
            <person name="Simon P."/>
        </authorList>
    </citation>
    <scope>NUCLEOTIDE SEQUENCE</scope>
    <source>
        <tissue evidence="6">Leaf</tissue>
    </source>
</reference>